<comment type="similarity">
    <text evidence="2 7">Belongs to the nonaspanin (TM9SF) (TC 9.A.2) family.</text>
</comment>
<proteinExistence type="inferred from homology"/>
<feature type="transmembrane region" description="Helical" evidence="7">
    <location>
        <begin position="394"/>
        <end position="416"/>
    </location>
</feature>
<dbReference type="PANTHER" id="PTHR10766:SF177">
    <property type="entry name" value="TRANSMEMBRANE 9 SUPERFAMILY MEMBER 1"/>
    <property type="match status" value="1"/>
</dbReference>
<dbReference type="InterPro" id="IPR004240">
    <property type="entry name" value="EMP70"/>
</dbReference>
<keyword evidence="5 7" id="KW-1133">Transmembrane helix</keyword>
<feature type="transmembrane region" description="Helical" evidence="7">
    <location>
        <begin position="293"/>
        <end position="322"/>
    </location>
</feature>
<accession>A0A2P6ND39</accession>
<feature type="transmembrane region" description="Helical" evidence="7">
    <location>
        <begin position="228"/>
        <end position="253"/>
    </location>
</feature>
<dbReference type="InParanoid" id="A0A2P6ND39"/>
<keyword evidence="9" id="KW-1185">Reference proteome</keyword>
<dbReference type="EMBL" id="MDYQ01000115">
    <property type="protein sequence ID" value="PRP81869.1"/>
    <property type="molecule type" value="Genomic_DNA"/>
</dbReference>
<organism evidence="8 9">
    <name type="scientific">Planoprotostelium fungivorum</name>
    <dbReference type="NCBI Taxonomy" id="1890364"/>
    <lineage>
        <taxon>Eukaryota</taxon>
        <taxon>Amoebozoa</taxon>
        <taxon>Evosea</taxon>
        <taxon>Variosea</taxon>
        <taxon>Cavosteliida</taxon>
        <taxon>Cavosteliaceae</taxon>
        <taxon>Planoprotostelium</taxon>
    </lineage>
</organism>
<keyword evidence="6 7" id="KW-0472">Membrane</keyword>
<evidence type="ECO:0000256" key="4">
    <source>
        <dbReference type="ARBA" id="ARBA00022729"/>
    </source>
</evidence>
<comment type="subcellular location">
    <subcellularLocation>
        <location evidence="1">Membrane</location>
        <topology evidence="1">Multi-pass membrane protein</topology>
    </subcellularLocation>
</comment>
<evidence type="ECO:0000256" key="5">
    <source>
        <dbReference type="ARBA" id="ARBA00022989"/>
    </source>
</evidence>
<feature type="transmembrane region" description="Helical" evidence="7">
    <location>
        <begin position="363"/>
        <end position="388"/>
    </location>
</feature>
<dbReference type="OrthoDB" id="1666796at2759"/>
<feature type="transmembrane region" description="Helical" evidence="7">
    <location>
        <begin position="454"/>
        <end position="473"/>
    </location>
</feature>
<dbReference type="GO" id="GO:0016020">
    <property type="term" value="C:membrane"/>
    <property type="evidence" value="ECO:0007669"/>
    <property type="project" value="UniProtKB-SubCell"/>
</dbReference>
<evidence type="ECO:0000256" key="7">
    <source>
        <dbReference type="RuleBase" id="RU363079"/>
    </source>
</evidence>
<feature type="chain" id="PRO_5015021327" description="Transmembrane 9 superfamily member" evidence="7">
    <location>
        <begin position="24"/>
        <end position="593"/>
    </location>
</feature>
<dbReference type="PANTHER" id="PTHR10766">
    <property type="entry name" value="TRANSMEMBRANE 9 SUPERFAMILY PROTEIN"/>
    <property type="match status" value="1"/>
</dbReference>
<name>A0A2P6ND39_9EUKA</name>
<keyword evidence="4 7" id="KW-0732">Signal</keyword>
<reference evidence="8 9" key="1">
    <citation type="journal article" date="2018" name="Genome Biol. Evol.">
        <title>Multiple Roots of Fruiting Body Formation in Amoebozoa.</title>
        <authorList>
            <person name="Hillmann F."/>
            <person name="Forbes G."/>
            <person name="Novohradska S."/>
            <person name="Ferling I."/>
            <person name="Riege K."/>
            <person name="Groth M."/>
            <person name="Westermann M."/>
            <person name="Marz M."/>
            <person name="Spaller T."/>
            <person name="Winckler T."/>
            <person name="Schaap P."/>
            <person name="Glockner G."/>
        </authorList>
    </citation>
    <scope>NUCLEOTIDE SEQUENCE [LARGE SCALE GENOMIC DNA]</scope>
    <source>
        <strain evidence="8 9">Jena</strain>
    </source>
</reference>
<evidence type="ECO:0000313" key="8">
    <source>
        <dbReference type="EMBL" id="PRP81869.1"/>
    </source>
</evidence>
<gene>
    <name evidence="8" type="ORF">PROFUN_08733</name>
</gene>
<dbReference type="Proteomes" id="UP000241769">
    <property type="component" value="Unassembled WGS sequence"/>
</dbReference>
<feature type="transmembrane region" description="Helical" evidence="7">
    <location>
        <begin position="556"/>
        <end position="583"/>
    </location>
</feature>
<sequence length="593" mass="67645">MTKTFTLICRVFILSVILLVADSKKGGNHYAQSDVIPLFGNKIGPYSNPSERYGFYDKIKFCRTEGSANGHKHSLKHKLTGDRAFTTGYDIHFRETKSEKLCTITLESKHIEEYKRAIDQYYQFEMEYDGIPLFGFVGVVSNSQDDSTPSTRRHYYFAHLHFHFLYNKDQVIYGNITADLNKVVELKGDELTFDVTYSSEWSETDFPYSKRAKYAELMEPKSPMQIHWLSIMNSIILVLLLTGFLTIIILRILKNDYTRYALLDDEEDGTDTEDYGWKLVHGDVFRFPQNRTLFCALIGLGCQFLAVLFGLLILALVGVFYPGNDGNLYVASIVLYALTSVLGGFVSASFFKQFGGEGWAWNIVLVGSLYTIPSIFVFSYVNTVAIIYNATNAVPVSGILTVLAILIMVGFPLNVIGGIAGRRSTGSFEAPCRTKNFPREIPPIPFYRSLPFQMLMSGFLPFSAIYTELRYLFESTWGHKSYQLFGILFLVAIILLIVTACITIALTYFQLSMEDHRWWWNSFLNGGSTGIFIYGYSIFFYKFTSHMTGTLQSSFYFAYMLLVCFFFFVMLGTVGFYSSLIFVRRIYRGLKID</sequence>
<dbReference type="GO" id="GO:0072657">
    <property type="term" value="P:protein localization to membrane"/>
    <property type="evidence" value="ECO:0007669"/>
    <property type="project" value="TreeGrafter"/>
</dbReference>
<evidence type="ECO:0000313" key="9">
    <source>
        <dbReference type="Proteomes" id="UP000241769"/>
    </source>
</evidence>
<protein>
    <recommendedName>
        <fullName evidence="7">Transmembrane 9 superfamily member</fullName>
    </recommendedName>
</protein>
<keyword evidence="3 7" id="KW-0812">Transmembrane</keyword>
<dbReference type="Pfam" id="PF02990">
    <property type="entry name" value="EMP70"/>
    <property type="match status" value="1"/>
</dbReference>
<dbReference type="AlphaFoldDB" id="A0A2P6ND39"/>
<evidence type="ECO:0000256" key="1">
    <source>
        <dbReference type="ARBA" id="ARBA00004141"/>
    </source>
</evidence>
<feature type="transmembrane region" description="Helical" evidence="7">
    <location>
        <begin position="485"/>
        <end position="511"/>
    </location>
</feature>
<dbReference type="FunCoup" id="A0A2P6ND39">
    <property type="interactions" value="425"/>
</dbReference>
<feature type="transmembrane region" description="Helical" evidence="7">
    <location>
        <begin position="328"/>
        <end position="351"/>
    </location>
</feature>
<evidence type="ECO:0000256" key="3">
    <source>
        <dbReference type="ARBA" id="ARBA00022692"/>
    </source>
</evidence>
<evidence type="ECO:0000256" key="6">
    <source>
        <dbReference type="ARBA" id="ARBA00023136"/>
    </source>
</evidence>
<evidence type="ECO:0000256" key="2">
    <source>
        <dbReference type="ARBA" id="ARBA00005227"/>
    </source>
</evidence>
<comment type="caution">
    <text evidence="8">The sequence shown here is derived from an EMBL/GenBank/DDBJ whole genome shotgun (WGS) entry which is preliminary data.</text>
</comment>
<feature type="signal peptide" evidence="7">
    <location>
        <begin position="1"/>
        <end position="23"/>
    </location>
</feature>
<feature type="transmembrane region" description="Helical" evidence="7">
    <location>
        <begin position="523"/>
        <end position="544"/>
    </location>
</feature>